<dbReference type="Proteomes" id="UP000000263">
    <property type="component" value="Chromosome"/>
</dbReference>
<feature type="signal peptide" evidence="4">
    <location>
        <begin position="1"/>
        <end position="29"/>
    </location>
</feature>
<keyword evidence="7" id="KW-1185">Reference proteome</keyword>
<gene>
    <name evidence="6" type="ordered locus">Rcas_3963</name>
</gene>
<organism evidence="6 7">
    <name type="scientific">Roseiflexus castenholzii (strain DSM 13941 / HLO8)</name>
    <dbReference type="NCBI Taxonomy" id="383372"/>
    <lineage>
        <taxon>Bacteria</taxon>
        <taxon>Bacillati</taxon>
        <taxon>Chloroflexota</taxon>
        <taxon>Chloroflexia</taxon>
        <taxon>Chloroflexales</taxon>
        <taxon>Roseiflexineae</taxon>
        <taxon>Roseiflexaceae</taxon>
        <taxon>Roseiflexus</taxon>
    </lineage>
</organism>
<protein>
    <submittedName>
        <fullName evidence="6">LamG domain protein jellyroll fold domain protein</fullName>
    </submittedName>
</protein>
<sequence>MRNRRFRFTSILMALIGVVSFLFASSAPASSPEPASSGYALRFYGNGSGDIDRVKVRIDPQVPADVGGDFTIEFWLKTTATGGSCSPGASGDGWIAGRTIIDRDVYGNGDYGDYGISLAAGRICFGVERGATGTTIYGSTNVANGQWRHIAVTRNTSSGQMRIFVDGQLDVQGTGPAGDISYRDGRATAYPNSDPFLVFGAEKHDAGSEYPSYAGLLDDIRISNGVRYTGAFTRPTAPHAVDGQTVALYRFDEGSGTTISDATGGSPGVRQLGGSPAGPVYVTDTPFGSTPPPPPPNLEPRAYLPLVVR</sequence>
<dbReference type="Gene3D" id="2.60.120.200">
    <property type="match status" value="1"/>
</dbReference>
<dbReference type="STRING" id="383372.Rcas_3963"/>
<evidence type="ECO:0000259" key="5">
    <source>
        <dbReference type="SMART" id="SM00560"/>
    </source>
</evidence>
<feature type="domain" description="LamG-like jellyroll fold" evidence="5">
    <location>
        <begin position="68"/>
        <end position="235"/>
    </location>
</feature>
<dbReference type="Pfam" id="PF13385">
    <property type="entry name" value="Laminin_G_3"/>
    <property type="match status" value="1"/>
</dbReference>
<keyword evidence="1 4" id="KW-0732">Signal</keyword>
<accession>A7NR00</accession>
<reference evidence="6 7" key="1">
    <citation type="submission" date="2007-08" db="EMBL/GenBank/DDBJ databases">
        <title>Complete sequence of Roseiflexus castenholzii DSM 13941.</title>
        <authorList>
            <consortium name="US DOE Joint Genome Institute"/>
            <person name="Copeland A."/>
            <person name="Lucas S."/>
            <person name="Lapidus A."/>
            <person name="Barry K."/>
            <person name="Glavina del Rio T."/>
            <person name="Dalin E."/>
            <person name="Tice H."/>
            <person name="Pitluck S."/>
            <person name="Thompson L.S."/>
            <person name="Brettin T."/>
            <person name="Bruce D."/>
            <person name="Detter J.C."/>
            <person name="Han C."/>
            <person name="Tapia R."/>
            <person name="Schmutz J."/>
            <person name="Larimer F."/>
            <person name="Land M."/>
            <person name="Hauser L."/>
            <person name="Kyrpides N."/>
            <person name="Mikhailova N."/>
            <person name="Bryant D.A."/>
            <person name="Hanada S."/>
            <person name="Tsukatani Y."/>
            <person name="Richardson P."/>
        </authorList>
    </citation>
    <scope>NUCLEOTIDE SEQUENCE [LARGE SCALE GENOMIC DNA]</scope>
    <source>
        <strain evidence="7">DSM 13941 / HLO8</strain>
    </source>
</reference>
<dbReference type="EMBL" id="CP000804">
    <property type="protein sequence ID" value="ABU59996.1"/>
    <property type="molecule type" value="Genomic_DNA"/>
</dbReference>
<proteinExistence type="predicted"/>
<name>A7NR00_ROSCS</name>
<evidence type="ECO:0000256" key="2">
    <source>
        <dbReference type="ARBA" id="ARBA00023157"/>
    </source>
</evidence>
<dbReference type="HOGENOM" id="CLU_874008_0_0_0"/>
<dbReference type="RefSeq" id="WP_012122419.1">
    <property type="nucleotide sequence ID" value="NC_009767.1"/>
</dbReference>
<dbReference type="OrthoDB" id="9790247at2"/>
<feature type="region of interest" description="Disordered" evidence="3">
    <location>
        <begin position="256"/>
        <end position="277"/>
    </location>
</feature>
<keyword evidence="2" id="KW-1015">Disulfide bond</keyword>
<evidence type="ECO:0000256" key="1">
    <source>
        <dbReference type="ARBA" id="ARBA00022729"/>
    </source>
</evidence>
<dbReference type="eggNOG" id="COG3266">
    <property type="taxonomic scope" value="Bacteria"/>
</dbReference>
<evidence type="ECO:0000256" key="4">
    <source>
        <dbReference type="SAM" id="SignalP"/>
    </source>
</evidence>
<feature type="chain" id="PRO_5002711622" evidence="4">
    <location>
        <begin position="30"/>
        <end position="309"/>
    </location>
</feature>
<dbReference type="AlphaFoldDB" id="A7NR00"/>
<dbReference type="KEGG" id="rca:Rcas_3963"/>
<dbReference type="InterPro" id="IPR013320">
    <property type="entry name" value="ConA-like_dom_sf"/>
</dbReference>
<evidence type="ECO:0000313" key="7">
    <source>
        <dbReference type="Proteomes" id="UP000000263"/>
    </source>
</evidence>
<dbReference type="SMART" id="SM00560">
    <property type="entry name" value="LamGL"/>
    <property type="match status" value="1"/>
</dbReference>
<evidence type="ECO:0000256" key="3">
    <source>
        <dbReference type="SAM" id="MobiDB-lite"/>
    </source>
</evidence>
<dbReference type="InterPro" id="IPR006558">
    <property type="entry name" value="LamG-like"/>
</dbReference>
<dbReference type="SUPFAM" id="SSF49899">
    <property type="entry name" value="Concanavalin A-like lectins/glucanases"/>
    <property type="match status" value="1"/>
</dbReference>
<evidence type="ECO:0000313" key="6">
    <source>
        <dbReference type="EMBL" id="ABU59996.1"/>
    </source>
</evidence>